<protein>
    <submittedName>
        <fullName evidence="1">Uncharacterized protein</fullName>
    </submittedName>
</protein>
<dbReference type="EMBL" id="PNRE01000070">
    <property type="protein sequence ID" value="PMR68303.1"/>
    <property type="molecule type" value="Genomic_DNA"/>
</dbReference>
<name>A0A2N7TJD2_9GAMM</name>
<sequence>MWNAVQEDVKRIWGYCIAFDKVKTAGDFVAYAKQCQVTNSLFFNGSDGGPLDEQLKALYLRQEFTRFAFDNFGKSAVELQQAFREFVAIVQPDNLQTPTWAPGMTQETQQLQYSFHTAARKEEYA</sequence>
<evidence type="ECO:0000313" key="1">
    <source>
        <dbReference type="EMBL" id="PMR68303.1"/>
    </source>
</evidence>
<organism evidence="1 2">
    <name type="scientific">Halomonas heilongjiangensis</name>
    <dbReference type="NCBI Taxonomy" id="1387883"/>
    <lineage>
        <taxon>Bacteria</taxon>
        <taxon>Pseudomonadati</taxon>
        <taxon>Pseudomonadota</taxon>
        <taxon>Gammaproteobacteria</taxon>
        <taxon>Oceanospirillales</taxon>
        <taxon>Halomonadaceae</taxon>
        <taxon>Halomonas</taxon>
    </lineage>
</organism>
<accession>A0A2N7TJD2</accession>
<gene>
    <name evidence="1" type="ORF">C1H66_15865</name>
</gene>
<reference evidence="1 2" key="1">
    <citation type="submission" date="2018-01" db="EMBL/GenBank/DDBJ databases">
        <title>Halomonas endophytica sp. nov., isolated from storage liquid in the stems of Populus euphratica.</title>
        <authorList>
            <person name="Chen C."/>
        </authorList>
    </citation>
    <scope>NUCLEOTIDE SEQUENCE [LARGE SCALE GENOMIC DNA]</scope>
    <source>
        <strain evidence="1 2">DSM 26881</strain>
    </source>
</reference>
<proteinExistence type="predicted"/>
<comment type="caution">
    <text evidence="1">The sequence shown here is derived from an EMBL/GenBank/DDBJ whole genome shotgun (WGS) entry which is preliminary data.</text>
</comment>
<keyword evidence="2" id="KW-1185">Reference proteome</keyword>
<dbReference type="Proteomes" id="UP000235346">
    <property type="component" value="Unassembled WGS sequence"/>
</dbReference>
<evidence type="ECO:0000313" key="2">
    <source>
        <dbReference type="Proteomes" id="UP000235346"/>
    </source>
</evidence>
<dbReference type="AlphaFoldDB" id="A0A2N7TJD2"/>